<dbReference type="PANTHER" id="PTHR47706">
    <property type="entry name" value="NMRA-LIKE FAMILY PROTEIN"/>
    <property type="match status" value="1"/>
</dbReference>
<gene>
    <name evidence="5" type="ORF">K435DRAFT_967547</name>
</gene>
<proteinExistence type="inferred from homology"/>
<dbReference type="AlphaFoldDB" id="A0A4S8LUR0"/>
<keyword evidence="4" id="KW-0732">Signal</keyword>
<evidence type="ECO:0000313" key="5">
    <source>
        <dbReference type="EMBL" id="THU92843.1"/>
    </source>
</evidence>
<keyword evidence="6" id="KW-1185">Reference proteome</keyword>
<dbReference type="GO" id="GO:0016491">
    <property type="term" value="F:oxidoreductase activity"/>
    <property type="evidence" value="ECO:0007669"/>
    <property type="project" value="UniProtKB-KW"/>
</dbReference>
<keyword evidence="3" id="KW-0560">Oxidoreductase</keyword>
<organism evidence="5 6">
    <name type="scientific">Dendrothele bispora (strain CBS 962.96)</name>
    <dbReference type="NCBI Taxonomy" id="1314807"/>
    <lineage>
        <taxon>Eukaryota</taxon>
        <taxon>Fungi</taxon>
        <taxon>Dikarya</taxon>
        <taxon>Basidiomycota</taxon>
        <taxon>Agaricomycotina</taxon>
        <taxon>Agaricomycetes</taxon>
        <taxon>Agaricomycetidae</taxon>
        <taxon>Agaricales</taxon>
        <taxon>Agaricales incertae sedis</taxon>
        <taxon>Dendrothele</taxon>
    </lineage>
</organism>
<dbReference type="Gene3D" id="3.40.50.720">
    <property type="entry name" value="NAD(P)-binding Rossmann-like Domain"/>
    <property type="match status" value="1"/>
</dbReference>
<feature type="chain" id="PRO_5020582938" evidence="4">
    <location>
        <begin position="21"/>
        <end position="599"/>
    </location>
</feature>
<dbReference type="Proteomes" id="UP000297245">
    <property type="component" value="Unassembled WGS sequence"/>
</dbReference>
<dbReference type="OrthoDB" id="9974981at2759"/>
<accession>A0A4S8LUR0</accession>
<feature type="signal peptide" evidence="4">
    <location>
        <begin position="1"/>
        <end position="20"/>
    </location>
</feature>
<dbReference type="InterPro" id="IPR036291">
    <property type="entry name" value="NAD(P)-bd_dom_sf"/>
</dbReference>
<name>A0A4S8LUR0_DENBC</name>
<comment type="similarity">
    <text evidence="1">Belongs to the NmrA-type oxidoreductase family. Isoflavone reductase subfamily.</text>
</comment>
<dbReference type="EMBL" id="ML179266">
    <property type="protein sequence ID" value="THU92843.1"/>
    <property type="molecule type" value="Genomic_DNA"/>
</dbReference>
<dbReference type="InterPro" id="IPR051609">
    <property type="entry name" value="NmrA/Isoflavone_reductase-like"/>
</dbReference>
<dbReference type="SUPFAM" id="SSF51735">
    <property type="entry name" value="NAD(P)-binding Rossmann-fold domains"/>
    <property type="match status" value="1"/>
</dbReference>
<protein>
    <submittedName>
        <fullName evidence="5">NAD(P)-binding protein</fullName>
    </submittedName>
</protein>
<dbReference type="PANTHER" id="PTHR47706:SF4">
    <property type="entry name" value="NMRA-LIKE DOMAIN-CONTAINING PROTEIN"/>
    <property type="match status" value="1"/>
</dbReference>
<evidence type="ECO:0000256" key="1">
    <source>
        <dbReference type="ARBA" id="ARBA00005725"/>
    </source>
</evidence>
<reference evidence="5 6" key="1">
    <citation type="journal article" date="2019" name="Nat. Ecol. Evol.">
        <title>Megaphylogeny resolves global patterns of mushroom evolution.</title>
        <authorList>
            <person name="Varga T."/>
            <person name="Krizsan K."/>
            <person name="Foldi C."/>
            <person name="Dima B."/>
            <person name="Sanchez-Garcia M."/>
            <person name="Sanchez-Ramirez S."/>
            <person name="Szollosi G.J."/>
            <person name="Szarkandi J.G."/>
            <person name="Papp V."/>
            <person name="Albert L."/>
            <person name="Andreopoulos W."/>
            <person name="Angelini C."/>
            <person name="Antonin V."/>
            <person name="Barry K.W."/>
            <person name="Bougher N.L."/>
            <person name="Buchanan P."/>
            <person name="Buyck B."/>
            <person name="Bense V."/>
            <person name="Catcheside P."/>
            <person name="Chovatia M."/>
            <person name="Cooper J."/>
            <person name="Damon W."/>
            <person name="Desjardin D."/>
            <person name="Finy P."/>
            <person name="Geml J."/>
            <person name="Haridas S."/>
            <person name="Hughes K."/>
            <person name="Justo A."/>
            <person name="Karasinski D."/>
            <person name="Kautmanova I."/>
            <person name="Kiss B."/>
            <person name="Kocsube S."/>
            <person name="Kotiranta H."/>
            <person name="LaButti K.M."/>
            <person name="Lechner B.E."/>
            <person name="Liimatainen K."/>
            <person name="Lipzen A."/>
            <person name="Lukacs Z."/>
            <person name="Mihaltcheva S."/>
            <person name="Morgado L.N."/>
            <person name="Niskanen T."/>
            <person name="Noordeloos M.E."/>
            <person name="Ohm R.A."/>
            <person name="Ortiz-Santana B."/>
            <person name="Ovrebo C."/>
            <person name="Racz N."/>
            <person name="Riley R."/>
            <person name="Savchenko A."/>
            <person name="Shiryaev A."/>
            <person name="Soop K."/>
            <person name="Spirin V."/>
            <person name="Szebenyi C."/>
            <person name="Tomsovsky M."/>
            <person name="Tulloss R.E."/>
            <person name="Uehling J."/>
            <person name="Grigoriev I.V."/>
            <person name="Vagvolgyi C."/>
            <person name="Papp T."/>
            <person name="Martin F.M."/>
            <person name="Miettinen O."/>
            <person name="Hibbett D.S."/>
            <person name="Nagy L.G."/>
        </authorList>
    </citation>
    <scope>NUCLEOTIDE SEQUENCE [LARGE SCALE GENOMIC DNA]</scope>
    <source>
        <strain evidence="5 6">CBS 962.96</strain>
    </source>
</reference>
<evidence type="ECO:0000256" key="3">
    <source>
        <dbReference type="ARBA" id="ARBA00023002"/>
    </source>
</evidence>
<sequence>MFKLLTTALLLVLSTNVVVAQRTDIGLNEPCDTFVGSLGTCAPGLKCCILNPDNGVPNPSPAVSEINLRNWITRMQFCGRNIYVPSLPAPPLYLKGVYEFTVTGYNRLSFFRHLGAPLACRLGIAVCVKEKGEGSLEAIKAPHGLLCVDQAPTLSSIYSSKLIMSRRQTVAIAGASDLAKYLVEELSKTDKYDIIVLSRGVTPDREWFSSHPNVTLHLSDYSLQSVLNILDATNPVVLFCFIHSNDPKFYNTAHSAMLQACQQSRICKRFVPSEYGGNLQTHPLLPRFYAPTHVEFRKELEAQNDVEWTLVNIGWFMDYFAPVGKSYMKPLHPVWPVDLDKWEATVLGTGDEPIAWTSARDVAKALVRLVETDKWEKETYLCGELGTWNRAIKQVEEFYGPKINKGEIKKTFLATSEIQKALVDHAKDEDPTLLWKAFMDEWNVTGASAVPLDIALAQRKRYFEGLKFRSIKELMEDAMSGSGMLYLIAVRAVAALKAGWLNFLRLKSRCLLEPAAIQLARLNIDWLFQLGKGPTTSSETLLALWSLQPITINRKWAIASRGNSVGGAEDARSAGTDSLICSVGGAEDARSKDEFVDKR</sequence>
<keyword evidence="2" id="KW-0521">NADP</keyword>
<evidence type="ECO:0000313" key="6">
    <source>
        <dbReference type="Proteomes" id="UP000297245"/>
    </source>
</evidence>
<evidence type="ECO:0000256" key="2">
    <source>
        <dbReference type="ARBA" id="ARBA00022857"/>
    </source>
</evidence>
<evidence type="ECO:0000256" key="4">
    <source>
        <dbReference type="SAM" id="SignalP"/>
    </source>
</evidence>